<feature type="compositionally biased region" description="Basic and acidic residues" evidence="1">
    <location>
        <begin position="1085"/>
        <end position="1094"/>
    </location>
</feature>
<dbReference type="InterPro" id="IPR014820">
    <property type="entry name" value="PriCT_1"/>
</dbReference>
<dbReference type="RefSeq" id="WP_190471978.1">
    <property type="nucleotide sequence ID" value="NZ_JACJPW010000095.1"/>
</dbReference>
<feature type="region of interest" description="Disordered" evidence="1">
    <location>
        <begin position="1072"/>
        <end position="1177"/>
    </location>
</feature>
<reference evidence="3" key="1">
    <citation type="journal article" date="2015" name="ISME J.">
        <title>Draft Genome Sequence of Streptomyces incarnatus NRRL8089, which Produces the Nucleoside Antibiotic Sinefungin.</title>
        <authorList>
            <person name="Oshima K."/>
            <person name="Hattori M."/>
            <person name="Shimizu H."/>
            <person name="Fukuda K."/>
            <person name="Nemoto M."/>
            <person name="Inagaki K."/>
            <person name="Tamura T."/>
        </authorList>
    </citation>
    <scope>NUCLEOTIDE SEQUENCE</scope>
    <source>
        <strain evidence="3">FACHB-1375</strain>
    </source>
</reference>
<protein>
    <submittedName>
        <fullName evidence="3">DUF3987 domain-containing protein</fullName>
    </submittedName>
</protein>
<dbReference type="Pfam" id="PF13148">
    <property type="entry name" value="DUF3987"/>
    <property type="match status" value="1"/>
</dbReference>
<comment type="caution">
    <text evidence="3">The sequence shown here is derived from an EMBL/GenBank/DDBJ whole genome shotgun (WGS) entry which is preliminary data.</text>
</comment>
<feature type="compositionally biased region" description="Basic and acidic residues" evidence="1">
    <location>
        <begin position="396"/>
        <end position="407"/>
    </location>
</feature>
<evidence type="ECO:0000313" key="3">
    <source>
        <dbReference type="EMBL" id="MBD2184824.1"/>
    </source>
</evidence>
<evidence type="ECO:0000313" key="4">
    <source>
        <dbReference type="Proteomes" id="UP000641646"/>
    </source>
</evidence>
<feature type="domain" description="Primase C-terminal 1" evidence="2">
    <location>
        <begin position="233"/>
        <end position="305"/>
    </location>
</feature>
<dbReference type="InterPro" id="IPR025048">
    <property type="entry name" value="DUF3987"/>
</dbReference>
<keyword evidence="4" id="KW-1185">Reference proteome</keyword>
<evidence type="ECO:0000259" key="2">
    <source>
        <dbReference type="SMART" id="SM00942"/>
    </source>
</evidence>
<dbReference type="AlphaFoldDB" id="A0A926ZJN1"/>
<dbReference type="EMBL" id="JACJPW010000095">
    <property type="protein sequence ID" value="MBD2184824.1"/>
    <property type="molecule type" value="Genomic_DNA"/>
</dbReference>
<dbReference type="SMART" id="SM00942">
    <property type="entry name" value="PriCT_1"/>
    <property type="match status" value="1"/>
</dbReference>
<feature type="compositionally biased region" description="Polar residues" evidence="1">
    <location>
        <begin position="385"/>
        <end position="394"/>
    </location>
</feature>
<feature type="region of interest" description="Disordered" evidence="1">
    <location>
        <begin position="359"/>
        <end position="416"/>
    </location>
</feature>
<evidence type="ECO:0000256" key="1">
    <source>
        <dbReference type="SAM" id="MobiDB-lite"/>
    </source>
</evidence>
<name>A0A926ZJN1_9CYAN</name>
<gene>
    <name evidence="3" type="ORF">H6G03_27760</name>
</gene>
<feature type="compositionally biased region" description="Low complexity" evidence="1">
    <location>
        <begin position="332"/>
        <end position="347"/>
    </location>
</feature>
<feature type="region of interest" description="Disordered" evidence="1">
    <location>
        <begin position="1007"/>
        <end position="1041"/>
    </location>
</feature>
<organism evidence="3 4">
    <name type="scientific">Aerosakkonema funiforme FACHB-1375</name>
    <dbReference type="NCBI Taxonomy" id="2949571"/>
    <lineage>
        <taxon>Bacteria</taxon>
        <taxon>Bacillati</taxon>
        <taxon>Cyanobacteriota</taxon>
        <taxon>Cyanophyceae</taxon>
        <taxon>Oscillatoriophycideae</taxon>
        <taxon>Aerosakkonematales</taxon>
        <taxon>Aerosakkonemataceae</taxon>
        <taxon>Aerosakkonema</taxon>
    </lineage>
</organism>
<sequence length="1235" mass="135970">MVAQFSESGLPGIVRAAALRQLELLGWTGGDAVYLRFFQPEGGFGAKLEATIPDLPWSQIEQLQAKGYGCYFVVNGGGHRDADVQKGRAIFYEHDNLDKETQLFLWQSLGLPEPTIQIDTGGKSIHNYWTLADDCTVEEWRSLQADLLEYADADRCLKNPSRVMRLAGALHTKTGQQSQIISSSGIKYSYVELRSIIPQRSQPAAHDAPTPEPLWSSIAIPLELCLTKEHRYFIANGSGSGSRNNTGAALARDIIGTAARLDYLGISYSSDPRGLLDNYGSRCNPPLAARELDAIWKSAQKKNPTACLSDDALQNCVKAWQRNQQFPTRGTNSNRASGNYSGSNGGNYSSGSSNFPYSNAGNSADSTGLDLDNDNALNGAGGSFPKSNNTSNGAGSDREPDRSKDRTAPQPTPPTLYNDIAQIVASSNNAEHQRALLIEYSYTTGYPLPGLEKLASGIESQISRQLSAEEDKNQFTKLIGYGQHSFDLRKTLPLPLAKALLTKSESDRVDPVFFWQWLLPAVGIQLGAHIGIRGKEGSIEEDDWREFAIFWTMVVAPPSAGKSQTMSAIFAPIQKRYKKAKNAYKKQLLKLEKLQAAWDRMSPEEKEEKENTPQNPRVFSEEMQGAPAKKIIEVGSPEGAFKRMSELPPSSGCALAFDELIRLLMLDQYKDKGGDTRQILLQTFNKPSDLEFERSQQKDAFEFNRLCLQLTGGVQPEKAKKLASDADDGDGLLSRILPAIPTTPDNFDEWSDSKVSVYLMLEQMYDKLHSLHIRLRNFLPESYQVPDEDGLLEPVILDFNPEAKEIWKKWWSKLRREQRRNEHENPALAGFLGKMLGYTLRISLLLHCLDLCFEDELKPESLYVGVGPLERAIYAITYHIGQYRLLQSRNEQEISLPGQLVEMYQYLLRKQTAVNEVQIQNAVYRRCSKSAKPSLAQIRQNCSLLVANGVAERLNDGSKKFLIKAIPISMRGIPTNSAPFSAATCSPEIQTEQGIQTPVVVIPTIPTTPPFSGTPSKESGEEGHILPDTGPPPDVFVEEDPHFDENCRNCRNYAEHEPTEPEIEPVSDVIDGAENGAEDVGNSADKNDGSRDDDPPPTGGGNVPTRPTSPEDGGAAEANFSSQQQSAAPTATNTERPSSKAKGFGPTSSFFSKSRPKGKVASNRAPQNGPKVPNDPIPADSPFQAGVKVRVVVGKYQGKVGTVGKYDAADDQYEVVGVESFSLWWMPKHLELATD</sequence>
<feature type="compositionally biased region" description="Polar residues" evidence="1">
    <location>
        <begin position="1119"/>
        <end position="1136"/>
    </location>
</feature>
<dbReference type="Proteomes" id="UP000641646">
    <property type="component" value="Unassembled WGS sequence"/>
</dbReference>
<reference evidence="3" key="2">
    <citation type="submission" date="2020-08" db="EMBL/GenBank/DDBJ databases">
        <authorList>
            <person name="Chen M."/>
            <person name="Teng W."/>
            <person name="Zhao L."/>
            <person name="Hu C."/>
            <person name="Zhou Y."/>
            <person name="Han B."/>
            <person name="Song L."/>
            <person name="Shu W."/>
        </authorList>
    </citation>
    <scope>NUCLEOTIDE SEQUENCE</scope>
    <source>
        <strain evidence="3">FACHB-1375</strain>
    </source>
</reference>
<proteinExistence type="predicted"/>
<accession>A0A926ZJN1</accession>
<feature type="region of interest" description="Disordered" evidence="1">
    <location>
        <begin position="324"/>
        <end position="347"/>
    </location>
</feature>